<dbReference type="GO" id="GO:0005737">
    <property type="term" value="C:cytoplasm"/>
    <property type="evidence" value="ECO:0007669"/>
    <property type="project" value="TreeGrafter"/>
</dbReference>
<evidence type="ECO:0000256" key="4">
    <source>
        <dbReference type="ARBA" id="ARBA00022605"/>
    </source>
</evidence>
<dbReference type="NCBIfam" id="NF009395">
    <property type="entry name" value="PRK12755.1"/>
    <property type="match status" value="1"/>
</dbReference>
<comment type="pathway">
    <text evidence="2 8">Metabolic intermediate biosynthesis; chorismate biosynthesis; chorismate from D-erythrose 4-phosphate and phosphoenolpyruvate: step 1/7.</text>
</comment>
<evidence type="ECO:0000259" key="9">
    <source>
        <dbReference type="Pfam" id="PF00793"/>
    </source>
</evidence>
<dbReference type="InterPro" id="IPR013785">
    <property type="entry name" value="Aldolase_TIM"/>
</dbReference>
<proteinExistence type="inferred from homology"/>
<dbReference type="PIRSF" id="PIRSF001361">
    <property type="entry name" value="DAHP_synthase"/>
    <property type="match status" value="1"/>
</dbReference>
<evidence type="ECO:0000313" key="11">
    <source>
        <dbReference type="Proteomes" id="UP000027982"/>
    </source>
</evidence>
<reference evidence="10 11" key="1">
    <citation type="journal article" date="2014" name="PLoS ONE">
        <title>The first complete genome sequence of the class fimbriimonadia in the phylum armatimonadetes.</title>
        <authorList>
            <person name="Hu Z.Y."/>
            <person name="Wang Y.Z."/>
            <person name="Im W.T."/>
            <person name="Wang S.Y."/>
            <person name="Zhao G.P."/>
            <person name="Zheng H.J."/>
            <person name="Quan Z.X."/>
        </authorList>
    </citation>
    <scope>NUCLEOTIDE SEQUENCE [LARGE SCALE GENOMIC DNA]</scope>
    <source>
        <strain evidence="10">Gsoil 348</strain>
    </source>
</reference>
<dbReference type="Pfam" id="PF00793">
    <property type="entry name" value="DAHP_synth_1"/>
    <property type="match status" value="1"/>
</dbReference>
<evidence type="ECO:0000256" key="3">
    <source>
        <dbReference type="ARBA" id="ARBA00007985"/>
    </source>
</evidence>
<dbReference type="GO" id="GO:0009073">
    <property type="term" value="P:aromatic amino acid family biosynthetic process"/>
    <property type="evidence" value="ECO:0007669"/>
    <property type="project" value="UniProtKB-KW"/>
</dbReference>
<dbReference type="GO" id="GO:0008652">
    <property type="term" value="P:amino acid biosynthetic process"/>
    <property type="evidence" value="ECO:0007669"/>
    <property type="project" value="UniProtKB-KW"/>
</dbReference>
<comment type="similarity">
    <text evidence="3 8">Belongs to the class-I DAHP synthase family.</text>
</comment>
<dbReference type="GO" id="GO:0009423">
    <property type="term" value="P:chorismate biosynthetic process"/>
    <property type="evidence" value="ECO:0007669"/>
    <property type="project" value="UniProtKB-UniPathway"/>
</dbReference>
<feature type="domain" description="DAHP synthetase I/KDSA" evidence="9">
    <location>
        <begin position="35"/>
        <end position="314"/>
    </location>
</feature>
<evidence type="ECO:0000256" key="8">
    <source>
        <dbReference type="PIRNR" id="PIRNR001361"/>
    </source>
</evidence>
<dbReference type="GO" id="GO:0003849">
    <property type="term" value="F:3-deoxy-7-phosphoheptulonate synthase activity"/>
    <property type="evidence" value="ECO:0007669"/>
    <property type="project" value="UniProtKB-EC"/>
</dbReference>
<dbReference type="AlphaFoldDB" id="A0A068NJU7"/>
<evidence type="ECO:0000256" key="2">
    <source>
        <dbReference type="ARBA" id="ARBA00004688"/>
    </source>
</evidence>
<dbReference type="UniPathway" id="UPA00053">
    <property type="reaction ID" value="UER00084"/>
</dbReference>
<dbReference type="InterPro" id="IPR006219">
    <property type="entry name" value="DAHP_synth_1"/>
</dbReference>
<dbReference type="EC" id="2.5.1.54" evidence="8"/>
<keyword evidence="6 8" id="KW-0057">Aromatic amino acid biosynthesis</keyword>
<dbReference type="Gene3D" id="3.20.20.70">
    <property type="entry name" value="Aldolase class I"/>
    <property type="match status" value="1"/>
</dbReference>
<evidence type="ECO:0000256" key="6">
    <source>
        <dbReference type="ARBA" id="ARBA00023141"/>
    </source>
</evidence>
<dbReference type="PANTHER" id="PTHR21225">
    <property type="entry name" value="PHOSPHO-2-DEHYDRO-3-DEOXYHEPTONATE ALDOLASE DAHP SYNTHETASE"/>
    <property type="match status" value="1"/>
</dbReference>
<protein>
    <recommendedName>
        <fullName evidence="8">Phospho-2-dehydro-3-deoxyheptonate aldolase</fullName>
        <ecNumber evidence="8">2.5.1.54</ecNumber>
    </recommendedName>
</protein>
<keyword evidence="11" id="KW-1185">Reference proteome</keyword>
<dbReference type="PANTHER" id="PTHR21225:SF12">
    <property type="entry name" value="PHOSPHO-2-DEHYDRO-3-DEOXYHEPTONATE ALDOLASE, TYROSINE-INHIBITED"/>
    <property type="match status" value="1"/>
</dbReference>
<dbReference type="InterPro" id="IPR006218">
    <property type="entry name" value="DAHP1/KDSA"/>
</dbReference>
<comment type="function">
    <text evidence="1 8">Stereospecific condensation of phosphoenolpyruvate (PEP) and D-erythrose-4-phosphate (E4P) giving rise to 3-deoxy-D-arabino-heptulosonate-7-phosphate (DAHP).</text>
</comment>
<dbReference type="NCBIfam" id="TIGR00034">
    <property type="entry name" value="aroFGH"/>
    <property type="match status" value="1"/>
</dbReference>
<dbReference type="eggNOG" id="COG0722">
    <property type="taxonomic scope" value="Bacteria"/>
</dbReference>
<keyword evidence="5 8" id="KW-0808">Transferase</keyword>
<accession>A0A068NJU7</accession>
<evidence type="ECO:0000256" key="1">
    <source>
        <dbReference type="ARBA" id="ARBA00003726"/>
    </source>
</evidence>
<organism evidence="10 11">
    <name type="scientific">Fimbriimonas ginsengisoli Gsoil 348</name>
    <dbReference type="NCBI Taxonomy" id="661478"/>
    <lineage>
        <taxon>Bacteria</taxon>
        <taxon>Bacillati</taxon>
        <taxon>Armatimonadota</taxon>
        <taxon>Fimbriimonadia</taxon>
        <taxon>Fimbriimonadales</taxon>
        <taxon>Fimbriimonadaceae</taxon>
        <taxon>Fimbriimonas</taxon>
    </lineage>
</organism>
<dbReference type="STRING" id="661478.OP10G_0505"/>
<dbReference type="EMBL" id="CP007139">
    <property type="protein sequence ID" value="AIE83873.1"/>
    <property type="molecule type" value="Genomic_DNA"/>
</dbReference>
<keyword evidence="4 8" id="KW-0028">Amino-acid biosynthesis</keyword>
<dbReference type="KEGG" id="fgi:OP10G_0505"/>
<sequence length="333" mass="35940">MEVRPLLPAAILHEEIPLTDGASEVVAESRAAIEAALAGDDPRLVVVVGPCSIHDVKGAREYAERLKEVSERLKDELIIVMRCYFEKPRTTVGWKGLINDPRMDGSGRANEGLRLARGLLAHVAELGLPAACEFLDTSIPQHYADLVAWGCVGARTTESQLHREMASGLSMPVGFKNATDGRVRPALDAIKTAASPHWFPGATKDGVSAFVRTSGNPTCHLVLRGGAKPNMDETSIRESSEKLVKEGLPGRVMVDLSHGNSQKNHLKQVDNAETVAGYLESGMKEVFAVMIESYLHEGRHDPPVYGVSVTDACLSFEQTVGALERLGRAVKSS</sequence>
<evidence type="ECO:0000256" key="7">
    <source>
        <dbReference type="ARBA" id="ARBA00047508"/>
    </source>
</evidence>
<dbReference type="HOGENOM" id="CLU_030903_0_1_0"/>
<gene>
    <name evidence="10" type="ORF">OP10G_0505</name>
</gene>
<dbReference type="SUPFAM" id="SSF51569">
    <property type="entry name" value="Aldolase"/>
    <property type="match status" value="1"/>
</dbReference>
<evidence type="ECO:0000313" key="10">
    <source>
        <dbReference type="EMBL" id="AIE83873.1"/>
    </source>
</evidence>
<name>A0A068NJU7_FIMGI</name>
<evidence type="ECO:0000256" key="5">
    <source>
        <dbReference type="ARBA" id="ARBA00022679"/>
    </source>
</evidence>
<dbReference type="Proteomes" id="UP000027982">
    <property type="component" value="Chromosome"/>
</dbReference>
<comment type="catalytic activity">
    <reaction evidence="7 8">
        <text>D-erythrose 4-phosphate + phosphoenolpyruvate + H2O = 7-phospho-2-dehydro-3-deoxy-D-arabino-heptonate + phosphate</text>
        <dbReference type="Rhea" id="RHEA:14717"/>
        <dbReference type="ChEBI" id="CHEBI:15377"/>
        <dbReference type="ChEBI" id="CHEBI:16897"/>
        <dbReference type="ChEBI" id="CHEBI:43474"/>
        <dbReference type="ChEBI" id="CHEBI:58394"/>
        <dbReference type="ChEBI" id="CHEBI:58702"/>
        <dbReference type="EC" id="2.5.1.54"/>
    </reaction>
</comment>